<dbReference type="CDD" id="cd13578">
    <property type="entry name" value="PBP2_Bug27"/>
    <property type="match status" value="1"/>
</dbReference>
<feature type="chain" id="PRO_5015870703" evidence="2">
    <location>
        <begin position="25"/>
        <end position="259"/>
    </location>
</feature>
<evidence type="ECO:0000256" key="2">
    <source>
        <dbReference type="SAM" id="SignalP"/>
    </source>
</evidence>
<dbReference type="Gene3D" id="3.40.190.150">
    <property type="entry name" value="Bordetella uptake gene, domain 1"/>
    <property type="match status" value="1"/>
</dbReference>
<organism evidence="3 4">
    <name type="scientific">Variovorax paradoxus</name>
    <dbReference type="NCBI Taxonomy" id="34073"/>
    <lineage>
        <taxon>Bacteria</taxon>
        <taxon>Pseudomonadati</taxon>
        <taxon>Pseudomonadota</taxon>
        <taxon>Betaproteobacteria</taxon>
        <taxon>Burkholderiales</taxon>
        <taxon>Comamonadaceae</taxon>
        <taxon>Variovorax</taxon>
    </lineage>
</organism>
<protein>
    <submittedName>
        <fullName evidence="3">LacI family transcriptional regulator</fullName>
    </submittedName>
</protein>
<name>A0A2W5RSK6_VARPD</name>
<comment type="similarity">
    <text evidence="1">Belongs to the UPF0065 (bug) family.</text>
</comment>
<keyword evidence="2" id="KW-0732">Signal</keyword>
<evidence type="ECO:0000313" key="3">
    <source>
        <dbReference type="EMBL" id="PZQ70313.1"/>
    </source>
</evidence>
<dbReference type="PANTHER" id="PTHR42928:SF5">
    <property type="entry name" value="BLR1237 PROTEIN"/>
    <property type="match status" value="1"/>
</dbReference>
<dbReference type="EMBL" id="QFPP01000271">
    <property type="protein sequence ID" value="PZQ70313.1"/>
    <property type="molecule type" value="Genomic_DNA"/>
</dbReference>
<dbReference type="AlphaFoldDB" id="A0A2W5RSK6"/>
<evidence type="ECO:0000313" key="4">
    <source>
        <dbReference type="Proteomes" id="UP000249135"/>
    </source>
</evidence>
<reference evidence="3 4" key="1">
    <citation type="submission" date="2017-08" db="EMBL/GenBank/DDBJ databases">
        <title>Infants hospitalized years apart are colonized by the same room-sourced microbial strains.</title>
        <authorList>
            <person name="Brooks B."/>
            <person name="Olm M.R."/>
            <person name="Firek B.A."/>
            <person name="Baker R."/>
            <person name="Thomas B.C."/>
            <person name="Morowitz M.J."/>
            <person name="Banfield J.F."/>
        </authorList>
    </citation>
    <scope>NUCLEOTIDE SEQUENCE [LARGE SCALE GENOMIC DNA]</scope>
    <source>
        <strain evidence="3">S2_005_003_R2_41</strain>
    </source>
</reference>
<proteinExistence type="inferred from homology"/>
<dbReference type="InterPro" id="IPR006311">
    <property type="entry name" value="TAT_signal"/>
</dbReference>
<dbReference type="InterPro" id="IPR042100">
    <property type="entry name" value="Bug_dom1"/>
</dbReference>
<gene>
    <name evidence="3" type="ORF">DI563_18600</name>
</gene>
<evidence type="ECO:0000256" key="1">
    <source>
        <dbReference type="ARBA" id="ARBA00006987"/>
    </source>
</evidence>
<dbReference type="Gene3D" id="3.40.190.10">
    <property type="entry name" value="Periplasmic binding protein-like II"/>
    <property type="match status" value="1"/>
</dbReference>
<dbReference type="Pfam" id="PF03401">
    <property type="entry name" value="TctC"/>
    <property type="match status" value="1"/>
</dbReference>
<dbReference type="InterPro" id="IPR005064">
    <property type="entry name" value="BUG"/>
</dbReference>
<accession>A0A2W5RSK6</accession>
<feature type="signal peptide" evidence="2">
    <location>
        <begin position="1"/>
        <end position="24"/>
    </location>
</feature>
<sequence>MKTSRRAALALAAASLLAATVAQAETWPARPIRLVVPFPAGGGTDIIARELTNKLGSYGYNFVVDNKPGSGGNLGVDAAAKAAPDGYTLVLGQTSNLAINPTLYTKLPYDPLKDLTPISLVATSPLVIVAGTATPYKTLGDVVKAAKAKPDSINYASSGNGTVAHLAMESFQKAAGVKLTHIPYKGAAQGVTDVISGQVQLYVSSVPTLLPHVKSGKMHALALTSLQRTQDLPQVPTVAESGYKGFEAITWFGILGPAG</sequence>
<dbReference type="PANTHER" id="PTHR42928">
    <property type="entry name" value="TRICARBOXYLATE-BINDING PROTEIN"/>
    <property type="match status" value="1"/>
</dbReference>
<comment type="caution">
    <text evidence="3">The sequence shown here is derived from an EMBL/GenBank/DDBJ whole genome shotgun (WGS) entry which is preliminary data.</text>
</comment>
<dbReference type="Proteomes" id="UP000249135">
    <property type="component" value="Unassembled WGS sequence"/>
</dbReference>
<feature type="non-terminal residue" evidence="3">
    <location>
        <position position="259"/>
    </location>
</feature>
<dbReference type="SUPFAM" id="SSF53850">
    <property type="entry name" value="Periplasmic binding protein-like II"/>
    <property type="match status" value="1"/>
</dbReference>
<dbReference type="PROSITE" id="PS51318">
    <property type="entry name" value="TAT"/>
    <property type="match status" value="1"/>
</dbReference>